<feature type="region of interest" description="Disordered" evidence="10">
    <location>
        <begin position="494"/>
        <end position="526"/>
    </location>
</feature>
<keyword evidence="5" id="KW-0378">Hydrolase</keyword>
<evidence type="ECO:0000256" key="2">
    <source>
        <dbReference type="ARBA" id="ARBA00007738"/>
    </source>
</evidence>
<evidence type="ECO:0000256" key="7">
    <source>
        <dbReference type="ARBA" id="ARBA00023015"/>
    </source>
</evidence>
<keyword evidence="9" id="KW-0539">Nucleus</keyword>
<proteinExistence type="inferred from homology"/>
<feature type="compositionally biased region" description="Low complexity" evidence="10">
    <location>
        <begin position="451"/>
        <end position="478"/>
    </location>
</feature>
<dbReference type="Pfam" id="PF00850">
    <property type="entry name" value="Hist_deacetyl"/>
    <property type="match status" value="1"/>
</dbReference>
<keyword evidence="6" id="KW-0156">Chromatin regulator</keyword>
<evidence type="ECO:0000256" key="1">
    <source>
        <dbReference type="ARBA" id="ARBA00004123"/>
    </source>
</evidence>
<gene>
    <name evidence="12" type="ORF">PBAH0796_LOCUS33200</name>
</gene>
<dbReference type="EMBL" id="HBEG01054486">
    <property type="protein sequence ID" value="CAD8389783.1"/>
    <property type="molecule type" value="Transcribed_RNA"/>
</dbReference>
<keyword evidence="4" id="KW-0678">Repressor</keyword>
<accession>A0A7S0BCD1</accession>
<evidence type="ECO:0000313" key="12">
    <source>
        <dbReference type="EMBL" id="CAD8389783.1"/>
    </source>
</evidence>
<dbReference type="InterPro" id="IPR000286">
    <property type="entry name" value="HDACs"/>
</dbReference>
<dbReference type="CDD" id="cd09992">
    <property type="entry name" value="HDAC_classII"/>
    <property type="match status" value="1"/>
</dbReference>
<comment type="similarity">
    <text evidence="2">Belongs to the histone deacetylase family. HD type 2 subfamily.</text>
</comment>
<evidence type="ECO:0000259" key="11">
    <source>
        <dbReference type="Pfam" id="PF00850"/>
    </source>
</evidence>
<feature type="compositionally biased region" description="Basic and acidic residues" evidence="10">
    <location>
        <begin position="568"/>
        <end position="577"/>
    </location>
</feature>
<evidence type="ECO:0000256" key="8">
    <source>
        <dbReference type="ARBA" id="ARBA00023163"/>
    </source>
</evidence>
<dbReference type="GO" id="GO:0141221">
    <property type="term" value="F:histone deacetylase activity, hydrolytic mechanism"/>
    <property type="evidence" value="ECO:0007669"/>
    <property type="project" value="UniProtKB-EC"/>
</dbReference>
<dbReference type="AlphaFoldDB" id="A0A7S0BCD1"/>
<dbReference type="InterPro" id="IPR037138">
    <property type="entry name" value="His_deacetylse_dom_sf"/>
</dbReference>
<dbReference type="InterPro" id="IPR023696">
    <property type="entry name" value="Ureohydrolase_dom_sf"/>
</dbReference>
<dbReference type="GO" id="GO:0000118">
    <property type="term" value="C:histone deacetylase complex"/>
    <property type="evidence" value="ECO:0007669"/>
    <property type="project" value="TreeGrafter"/>
</dbReference>
<keyword evidence="7" id="KW-0805">Transcription regulation</keyword>
<dbReference type="GO" id="GO:0005737">
    <property type="term" value="C:cytoplasm"/>
    <property type="evidence" value="ECO:0007669"/>
    <property type="project" value="TreeGrafter"/>
</dbReference>
<dbReference type="PANTHER" id="PTHR10625:SF5">
    <property type="entry name" value="HISTONE DEACETYLASE"/>
    <property type="match status" value="1"/>
</dbReference>
<organism evidence="12">
    <name type="scientific">Pyrodinium bahamense</name>
    <dbReference type="NCBI Taxonomy" id="73915"/>
    <lineage>
        <taxon>Eukaryota</taxon>
        <taxon>Sar</taxon>
        <taxon>Alveolata</taxon>
        <taxon>Dinophyceae</taxon>
        <taxon>Gonyaulacales</taxon>
        <taxon>Pyrocystaceae</taxon>
        <taxon>Pyrodinium</taxon>
    </lineage>
</organism>
<feature type="compositionally biased region" description="Low complexity" evidence="10">
    <location>
        <begin position="78"/>
        <end position="88"/>
    </location>
</feature>
<feature type="compositionally biased region" description="Low complexity" evidence="10">
    <location>
        <begin position="639"/>
        <end position="663"/>
    </location>
</feature>
<keyword evidence="8" id="KW-0804">Transcription</keyword>
<evidence type="ECO:0000256" key="4">
    <source>
        <dbReference type="ARBA" id="ARBA00022491"/>
    </source>
</evidence>
<dbReference type="EC" id="3.5.1.98" evidence="3"/>
<evidence type="ECO:0000256" key="10">
    <source>
        <dbReference type="SAM" id="MobiDB-lite"/>
    </source>
</evidence>
<sequence>MDAGTGGCARMAAAPCDGVGPCVGLVQEKGSQLPIRFVAALYARLRGLCSLRRAPAFTGQGVPTVGRPGMSPEQAPCSASSGSSGPSSSALVRIQAAREWLEANSLLNVAEFPIGLVYDEVLQLHTGPSGHPERPVRTKEILSQLDAAGLLQACAKLPSREATEEELLRVHDERHIERVLRYEAGGRKKAKPYTFPFGPDTYVCEHTPQCARLAAGCLLSLVDTVLDDVSPVRSGMAVVRPPGHHATADRASGFCLFNNVAVAARHLQRHHGLERVAIVDWDVHHGNGTNDLFAEDPTVLFFSMHRHDTQGFFPGTGFLEDAGKGAARGYTVNVPLEKGYTDVDIVHVVRYIVCPLIERFQPQAILVSAGFDAAKGDPLGECRLSPEAFGWMTRCLYRLARSYCNDRLFLVLEGGYNPDAIAQCCLECVQSMIAEASGVHRPCVQVAPAATSPAASAPPSAPSSAPSSAPGTPSLSPARSLAFNSAMPLSTLDLTPVSSPKLPPASPTHAASVGGQLKVRGPSSKTVRTVRQLTEIHNLLPLELPLAPKQLEGSGAVSKNARKSERRRLRDAAREDASSDSSGWAIACGQSDAEPTSPYRYPVDLVRQESPASSVPGLSELELPPALPSPRGREGRGEPAGAGDSRPGSRSSSRLSSPASAPSAPAPQPRARRRVKR</sequence>
<comment type="subcellular location">
    <subcellularLocation>
        <location evidence="1">Nucleus</location>
    </subcellularLocation>
</comment>
<dbReference type="InterPro" id="IPR023801">
    <property type="entry name" value="His_deacetylse_dom"/>
</dbReference>
<feature type="domain" description="Histone deacetylase" evidence="11">
    <location>
        <begin position="131"/>
        <end position="431"/>
    </location>
</feature>
<dbReference type="Gene3D" id="3.40.800.20">
    <property type="entry name" value="Histone deacetylase domain"/>
    <property type="match status" value="1"/>
</dbReference>
<evidence type="ECO:0000256" key="3">
    <source>
        <dbReference type="ARBA" id="ARBA00012111"/>
    </source>
</evidence>
<dbReference type="GO" id="GO:0040029">
    <property type="term" value="P:epigenetic regulation of gene expression"/>
    <property type="evidence" value="ECO:0007669"/>
    <property type="project" value="TreeGrafter"/>
</dbReference>
<evidence type="ECO:0000256" key="9">
    <source>
        <dbReference type="ARBA" id="ARBA00023242"/>
    </source>
</evidence>
<dbReference type="PRINTS" id="PR01270">
    <property type="entry name" value="HDASUPER"/>
</dbReference>
<protein>
    <recommendedName>
        <fullName evidence="3">histone deacetylase</fullName>
        <ecNumber evidence="3">3.5.1.98</ecNumber>
    </recommendedName>
</protein>
<feature type="region of interest" description="Disordered" evidence="10">
    <location>
        <begin position="551"/>
        <end position="596"/>
    </location>
</feature>
<dbReference type="PANTHER" id="PTHR10625">
    <property type="entry name" value="HISTONE DEACETYLASE HDAC1-RELATED"/>
    <property type="match status" value="1"/>
</dbReference>
<reference evidence="12" key="1">
    <citation type="submission" date="2021-01" db="EMBL/GenBank/DDBJ databases">
        <authorList>
            <person name="Corre E."/>
            <person name="Pelletier E."/>
            <person name="Niang G."/>
            <person name="Scheremetjew M."/>
            <person name="Finn R."/>
            <person name="Kale V."/>
            <person name="Holt S."/>
            <person name="Cochrane G."/>
            <person name="Meng A."/>
            <person name="Brown T."/>
            <person name="Cohen L."/>
        </authorList>
    </citation>
    <scope>NUCLEOTIDE SEQUENCE</scope>
    <source>
        <strain evidence="12">Pbaha01</strain>
    </source>
</reference>
<feature type="region of interest" description="Disordered" evidence="10">
    <location>
        <begin position="608"/>
        <end position="677"/>
    </location>
</feature>
<feature type="region of interest" description="Disordered" evidence="10">
    <location>
        <begin position="451"/>
        <end position="479"/>
    </location>
</feature>
<name>A0A7S0BCD1_9DINO</name>
<evidence type="ECO:0000256" key="5">
    <source>
        <dbReference type="ARBA" id="ARBA00022801"/>
    </source>
</evidence>
<dbReference type="SUPFAM" id="SSF52768">
    <property type="entry name" value="Arginase/deacetylase"/>
    <property type="match status" value="1"/>
</dbReference>
<evidence type="ECO:0000256" key="6">
    <source>
        <dbReference type="ARBA" id="ARBA00022853"/>
    </source>
</evidence>
<feature type="region of interest" description="Disordered" evidence="10">
    <location>
        <begin position="60"/>
        <end position="88"/>
    </location>
</feature>